<evidence type="ECO:0008006" key="4">
    <source>
        <dbReference type="Google" id="ProtNLM"/>
    </source>
</evidence>
<dbReference type="EMBL" id="SELW01000643">
    <property type="protein sequence ID" value="TID16296.1"/>
    <property type="molecule type" value="Genomic_DNA"/>
</dbReference>
<dbReference type="InterPro" id="IPR018814">
    <property type="entry name" value="DUF5427"/>
</dbReference>
<dbReference type="OrthoDB" id="5594977at2759"/>
<proteinExistence type="predicted"/>
<name>A0A4T0WWW7_9ASCO</name>
<gene>
    <name evidence="2" type="ORF">CANINC_004198</name>
</gene>
<protein>
    <recommendedName>
        <fullName evidence="4">Maintenance of telomere capping protein 1</fullName>
    </recommendedName>
</protein>
<dbReference type="AlphaFoldDB" id="A0A4T0WWW7"/>
<organism evidence="2 3">
    <name type="scientific">Pichia inconspicua</name>
    <dbReference type="NCBI Taxonomy" id="52247"/>
    <lineage>
        <taxon>Eukaryota</taxon>
        <taxon>Fungi</taxon>
        <taxon>Dikarya</taxon>
        <taxon>Ascomycota</taxon>
        <taxon>Saccharomycotina</taxon>
        <taxon>Pichiomycetes</taxon>
        <taxon>Pichiales</taxon>
        <taxon>Pichiaceae</taxon>
        <taxon>Pichia</taxon>
    </lineage>
</organism>
<evidence type="ECO:0000256" key="1">
    <source>
        <dbReference type="SAM" id="MobiDB-lite"/>
    </source>
</evidence>
<dbReference type="Pfam" id="PF10310">
    <property type="entry name" value="DUF5427"/>
    <property type="match status" value="2"/>
</dbReference>
<evidence type="ECO:0000313" key="2">
    <source>
        <dbReference type="EMBL" id="TID16296.1"/>
    </source>
</evidence>
<dbReference type="PANTHER" id="PTHR28265:SF1">
    <property type="entry name" value="MAINTENANCE OF TELOMERE CAPPING PROTEIN 1"/>
    <property type="match status" value="1"/>
</dbReference>
<dbReference type="PANTHER" id="PTHR28265">
    <property type="entry name" value="MAINTENANCE OF TELOMERE CAPPING PROTEIN 1"/>
    <property type="match status" value="1"/>
</dbReference>
<feature type="compositionally biased region" description="Basic and acidic residues" evidence="1">
    <location>
        <begin position="44"/>
        <end position="53"/>
    </location>
</feature>
<keyword evidence="3" id="KW-1185">Reference proteome</keyword>
<comment type="caution">
    <text evidence="2">The sequence shown here is derived from an EMBL/GenBank/DDBJ whole genome shotgun (WGS) entry which is preliminary data.</text>
</comment>
<evidence type="ECO:0000313" key="3">
    <source>
        <dbReference type="Proteomes" id="UP000307173"/>
    </source>
</evidence>
<dbReference type="STRING" id="52247.A0A4T0WWW7"/>
<feature type="region of interest" description="Disordered" evidence="1">
    <location>
        <begin position="1"/>
        <end position="24"/>
    </location>
</feature>
<accession>A0A4T0WWW7</accession>
<feature type="region of interest" description="Disordered" evidence="1">
    <location>
        <begin position="36"/>
        <end position="84"/>
    </location>
</feature>
<reference evidence="2 3" key="1">
    <citation type="journal article" date="2019" name="Front. Genet.">
        <title>Whole-Genome Sequencing of the Opportunistic Yeast Pathogen Candida inconspicua Uncovers Its Hybrid Origin.</title>
        <authorList>
            <person name="Mixao V."/>
            <person name="Hansen A.P."/>
            <person name="Saus E."/>
            <person name="Boekhout T."/>
            <person name="Lass-Florl C."/>
            <person name="Gabaldon T."/>
        </authorList>
    </citation>
    <scope>NUCLEOTIDE SEQUENCE [LARGE SCALE GENOMIC DNA]</scope>
    <source>
        <strain evidence="2 3">CBS 180</strain>
    </source>
</reference>
<sequence length="356" mass="38528">MSNEKEILEFLDSLPEGEEPVKGDGDAEILDFLDELEGPAIESKSVEQPKVEESSTVTTTEATTEEQHVVESTATPVTETSTNDKPTASAIASIASWWNGSGAEKVSEVTTKLSTLGVGALQGVLSEQHDLGEARAVVEGSLEFVGKSVAEIIGRGVGMSRNEDERIEIVLTHDMRNFHGLKEMIRGIFEDVMSKQVDGSIDVSVVEKGRDGTDSGISFGIFEGNVNDAEKLLRANIDNEASLRGEVEGTTSIYVSIGAWTSGSDGNMIGAGYKGSVTFMSVLKDVDHGIEVVVQSQSVPLKWCKWIEGEKEEGDDVDDEGDEIEPSEWVIEWVTESIRNLIGVTSQSYIIKRMGY</sequence>
<dbReference type="Proteomes" id="UP000307173">
    <property type="component" value="Unassembled WGS sequence"/>
</dbReference>
<feature type="compositionally biased region" description="Polar residues" evidence="1">
    <location>
        <begin position="72"/>
        <end position="84"/>
    </location>
</feature>